<evidence type="ECO:0000256" key="1">
    <source>
        <dbReference type="SAM" id="MobiDB-lite"/>
    </source>
</evidence>
<evidence type="ECO:0000313" key="2">
    <source>
        <dbReference type="EMBL" id="KAE9966349.1"/>
    </source>
</evidence>
<accession>A0A8H3UCU3</accession>
<feature type="region of interest" description="Disordered" evidence="1">
    <location>
        <begin position="102"/>
        <end position="152"/>
    </location>
</feature>
<evidence type="ECO:0000313" key="3">
    <source>
        <dbReference type="Proteomes" id="UP000447873"/>
    </source>
</evidence>
<feature type="compositionally biased region" description="Pro residues" evidence="1">
    <location>
        <begin position="233"/>
        <end position="243"/>
    </location>
</feature>
<name>A0A8H3UCU3_VENIN</name>
<gene>
    <name evidence="2" type="ORF">EG328_008990</name>
</gene>
<sequence>MLFSQGNLLNTAPPPIFASLFAFIPAMPAIPAIPPEPEDGGVVELPAAAGGDELDPEDDRTKEVLFDPALEADPALEDVLFDPAVEPAAVVELDPADELALGEESESGKGGTAAPGEEALEPGVAGAGEEALESGLAGAGEEALESGLAGAGEEELDAGVDAPGLDELESAAGLDPSPPAPGSRLLMLLGSISFSFARSNDNMDWKADVMPAPLDASGDLALPPRSPDSIPVAPLPDAVPAPVPGLSADGGEASVEGGDAPLDGISG</sequence>
<feature type="region of interest" description="Disordered" evidence="1">
    <location>
        <begin position="37"/>
        <end position="59"/>
    </location>
</feature>
<comment type="caution">
    <text evidence="2">The sequence shown here is derived from an EMBL/GenBank/DDBJ whole genome shotgun (WGS) entry which is preliminary data.</text>
</comment>
<dbReference type="EMBL" id="WNWS01000522">
    <property type="protein sequence ID" value="KAE9966349.1"/>
    <property type="molecule type" value="Genomic_DNA"/>
</dbReference>
<organism evidence="2 3">
    <name type="scientific">Venturia inaequalis</name>
    <name type="common">Apple scab fungus</name>
    <dbReference type="NCBI Taxonomy" id="5025"/>
    <lineage>
        <taxon>Eukaryota</taxon>
        <taxon>Fungi</taxon>
        <taxon>Dikarya</taxon>
        <taxon>Ascomycota</taxon>
        <taxon>Pezizomycotina</taxon>
        <taxon>Dothideomycetes</taxon>
        <taxon>Pleosporomycetidae</taxon>
        <taxon>Venturiales</taxon>
        <taxon>Venturiaceae</taxon>
        <taxon>Venturia</taxon>
    </lineage>
</organism>
<feature type="region of interest" description="Disordered" evidence="1">
    <location>
        <begin position="215"/>
        <end position="267"/>
    </location>
</feature>
<reference evidence="2 3" key="1">
    <citation type="submission" date="2018-12" db="EMBL/GenBank/DDBJ databases">
        <title>Venturia inaequalis Genome Resource.</title>
        <authorList>
            <person name="Lichtner F.J."/>
        </authorList>
    </citation>
    <scope>NUCLEOTIDE SEQUENCE [LARGE SCALE GENOMIC DNA]</scope>
    <source>
        <strain evidence="2 3">120213</strain>
    </source>
</reference>
<feature type="compositionally biased region" description="Low complexity" evidence="1">
    <location>
        <begin position="114"/>
        <end position="148"/>
    </location>
</feature>
<protein>
    <submittedName>
        <fullName evidence="2">Uncharacterized protein</fullName>
    </submittedName>
</protein>
<proteinExistence type="predicted"/>
<dbReference type="Proteomes" id="UP000447873">
    <property type="component" value="Unassembled WGS sequence"/>
</dbReference>
<dbReference type="AlphaFoldDB" id="A0A8H3UCU3"/>